<evidence type="ECO:0000313" key="2">
    <source>
        <dbReference type="EMBL" id="MFD1131402.1"/>
    </source>
</evidence>
<dbReference type="Pfam" id="PF00395">
    <property type="entry name" value="SLH"/>
    <property type="match status" value="2"/>
</dbReference>
<accession>A0ABW3Q3P3</accession>
<dbReference type="EMBL" id="JBHTKX010000009">
    <property type="protein sequence ID" value="MFD1131402.1"/>
    <property type="molecule type" value="Genomic_DNA"/>
</dbReference>
<gene>
    <name evidence="2" type="ORF">ACFQ3J_25100</name>
</gene>
<feature type="domain" description="SLH" evidence="1">
    <location>
        <begin position="33"/>
        <end position="96"/>
    </location>
</feature>
<dbReference type="PROSITE" id="PS51272">
    <property type="entry name" value="SLH"/>
    <property type="match status" value="2"/>
</dbReference>
<proteinExistence type="predicted"/>
<name>A0ABW3Q3P3_9BACL</name>
<dbReference type="InterPro" id="IPR001119">
    <property type="entry name" value="SLH_dom"/>
</dbReference>
<dbReference type="Proteomes" id="UP001597169">
    <property type="component" value="Unassembled WGS sequence"/>
</dbReference>
<evidence type="ECO:0000259" key="1">
    <source>
        <dbReference type="PROSITE" id="PS51272"/>
    </source>
</evidence>
<evidence type="ECO:0000313" key="3">
    <source>
        <dbReference type="Proteomes" id="UP001597169"/>
    </source>
</evidence>
<keyword evidence="3" id="KW-1185">Reference proteome</keyword>
<comment type="caution">
    <text evidence="2">The sequence shown here is derived from an EMBL/GenBank/DDBJ whole genome shotgun (WGS) entry which is preliminary data.</text>
</comment>
<dbReference type="PANTHER" id="PTHR43308">
    <property type="entry name" value="OUTER MEMBRANE PROTEIN ALPHA-RELATED"/>
    <property type="match status" value="1"/>
</dbReference>
<dbReference type="PANTHER" id="PTHR43308:SF5">
    <property type="entry name" value="S-LAYER PROTEIN _ PEPTIDOGLYCAN ENDO-BETA-N-ACETYLGLUCOSAMINIDASE"/>
    <property type="match status" value="1"/>
</dbReference>
<dbReference type="InterPro" id="IPR051465">
    <property type="entry name" value="Cell_Envelope_Struct_Comp"/>
</dbReference>
<dbReference type="RefSeq" id="WP_090727803.1">
    <property type="nucleotide sequence ID" value="NZ_JBHTKX010000009.1"/>
</dbReference>
<feature type="domain" description="SLH" evidence="1">
    <location>
        <begin position="165"/>
        <end position="228"/>
    </location>
</feature>
<protein>
    <submittedName>
        <fullName evidence="2">S-layer homology domain-containing protein</fullName>
    </submittedName>
</protein>
<sequence length="421" mass="45619">MKKVVLSTIAALTLLTGSFTITQPLAEASSITSSLKFKDVPSTHWAASAIASAVKNGYMKGYTDGSFKPSSPITKTEMAVILSRIEGQPTVASGKTFSDVPTWAKSAVSAAVQKGFISVSKYGNKLNANAALTRGEMATWLAQGLAAVHPDFKQALSDVTNTVIPAKEYFEGKMPAAQKNAVAVTMGTGLMSVGSDKSFGVSKTTTRAEVAVLLTRYTNVAKKDPSDLQALNELREIGLTGTNIKTIVPKYVKTPEEKFPTNYDYSKVTDDFSKIRNKELVTKRNYATVKIKNWILVNPYVKGEERSIYYSVFLDEGDKPLRGSYYSFAEFNLSITSASMTQVQAGNLMSSPSFIAAISPNSQSSKEYQIPVTSKITTSRGEFTVKTPIYWGTGLLHFDKSLRTGVSLVSEDGTVFDVIPK</sequence>
<reference evidence="3" key="1">
    <citation type="journal article" date="2019" name="Int. J. Syst. Evol. Microbiol.">
        <title>The Global Catalogue of Microorganisms (GCM) 10K type strain sequencing project: providing services to taxonomists for standard genome sequencing and annotation.</title>
        <authorList>
            <consortium name="The Broad Institute Genomics Platform"/>
            <consortium name="The Broad Institute Genome Sequencing Center for Infectious Disease"/>
            <person name="Wu L."/>
            <person name="Ma J."/>
        </authorList>
    </citation>
    <scope>NUCLEOTIDE SEQUENCE [LARGE SCALE GENOMIC DNA]</scope>
    <source>
        <strain evidence="3">CCUG 53519</strain>
    </source>
</reference>
<organism evidence="2 3">
    <name type="scientific">Paenibacillus provencensis</name>
    <dbReference type="NCBI Taxonomy" id="441151"/>
    <lineage>
        <taxon>Bacteria</taxon>
        <taxon>Bacillati</taxon>
        <taxon>Bacillota</taxon>
        <taxon>Bacilli</taxon>
        <taxon>Bacillales</taxon>
        <taxon>Paenibacillaceae</taxon>
        <taxon>Paenibacillus</taxon>
    </lineage>
</organism>